<dbReference type="PRINTS" id="PR00722">
    <property type="entry name" value="CHYMOTRYPSIN"/>
</dbReference>
<dbReference type="GO" id="GO:0006508">
    <property type="term" value="P:proteolysis"/>
    <property type="evidence" value="ECO:0007669"/>
    <property type="project" value="UniProtKB-KW"/>
</dbReference>
<evidence type="ECO:0000313" key="6">
    <source>
        <dbReference type="Proteomes" id="UP000653454"/>
    </source>
</evidence>
<comment type="caution">
    <text evidence="5">The sequence shown here is derived from an EMBL/GenBank/DDBJ whole genome shotgun (WGS) entry which is preliminary data.</text>
</comment>
<evidence type="ECO:0000259" key="4">
    <source>
        <dbReference type="PROSITE" id="PS50240"/>
    </source>
</evidence>
<feature type="chain" id="PRO_5035842268" evidence="3">
    <location>
        <begin position="17"/>
        <end position="292"/>
    </location>
</feature>
<gene>
    <name evidence="5" type="ORF">PLXY2_LOCUS2621</name>
</gene>
<dbReference type="InterPro" id="IPR009003">
    <property type="entry name" value="Peptidase_S1_PA"/>
</dbReference>
<keyword evidence="3" id="KW-0732">Signal</keyword>
<sequence>MKSLIIASLLVTAISTQDVTQDLEQYDISSFKYHERIGIPEATLIKIAEEEFNKHPSKIVGGTHAKAGSFPYQAGLLITTEEDRTSMCGASLLSNTRLVTAAHCWWDGDRRAKRLEIILGSTQLFHGGTRVVTKNVTMHPKWKPSRVQNDVAIIVIPWVDFNDQIRSIALPFGLNQDFAGSKAVASGFGVRRRGEEWTEDQSVKFVWLQVISNKVCKETYPTVVRSSNICTSGAGGVGTCAGDSGGPLALEANGTKYLIGIVSFGSARGCHTRRPSGYSRVTYYLKWINARL</sequence>
<proteinExistence type="predicted"/>
<reference evidence="5" key="1">
    <citation type="submission" date="2020-11" db="EMBL/GenBank/DDBJ databases">
        <authorList>
            <person name="Whiteford S."/>
        </authorList>
    </citation>
    <scope>NUCLEOTIDE SEQUENCE</scope>
</reference>
<dbReference type="Gene3D" id="2.40.10.10">
    <property type="entry name" value="Trypsin-like serine proteases"/>
    <property type="match status" value="1"/>
</dbReference>
<keyword evidence="2" id="KW-0720">Serine protease</keyword>
<dbReference type="InterPro" id="IPR033116">
    <property type="entry name" value="TRYPSIN_SER"/>
</dbReference>
<dbReference type="Pfam" id="PF00089">
    <property type="entry name" value="Trypsin"/>
    <property type="match status" value="1"/>
</dbReference>
<organism evidence="5 6">
    <name type="scientific">Plutella xylostella</name>
    <name type="common">Diamondback moth</name>
    <name type="synonym">Plutella maculipennis</name>
    <dbReference type="NCBI Taxonomy" id="51655"/>
    <lineage>
        <taxon>Eukaryota</taxon>
        <taxon>Metazoa</taxon>
        <taxon>Ecdysozoa</taxon>
        <taxon>Arthropoda</taxon>
        <taxon>Hexapoda</taxon>
        <taxon>Insecta</taxon>
        <taxon>Pterygota</taxon>
        <taxon>Neoptera</taxon>
        <taxon>Endopterygota</taxon>
        <taxon>Lepidoptera</taxon>
        <taxon>Glossata</taxon>
        <taxon>Ditrysia</taxon>
        <taxon>Yponomeutoidea</taxon>
        <taxon>Plutellidae</taxon>
        <taxon>Plutella</taxon>
    </lineage>
</organism>
<dbReference type="PROSITE" id="PS00134">
    <property type="entry name" value="TRYPSIN_HIS"/>
    <property type="match status" value="1"/>
</dbReference>
<keyword evidence="1" id="KW-1015">Disulfide bond</keyword>
<dbReference type="CDD" id="cd00190">
    <property type="entry name" value="Tryp_SPc"/>
    <property type="match status" value="1"/>
</dbReference>
<evidence type="ECO:0000256" key="3">
    <source>
        <dbReference type="SAM" id="SignalP"/>
    </source>
</evidence>
<evidence type="ECO:0000256" key="1">
    <source>
        <dbReference type="ARBA" id="ARBA00023157"/>
    </source>
</evidence>
<dbReference type="GO" id="GO:0004252">
    <property type="term" value="F:serine-type endopeptidase activity"/>
    <property type="evidence" value="ECO:0007669"/>
    <property type="project" value="InterPro"/>
</dbReference>
<dbReference type="PANTHER" id="PTHR24260:SF148">
    <property type="entry name" value="IP09309P-RELATED"/>
    <property type="match status" value="1"/>
</dbReference>
<dbReference type="PROSITE" id="PS50240">
    <property type="entry name" value="TRYPSIN_DOM"/>
    <property type="match status" value="1"/>
</dbReference>
<name>A0A8S4DKN7_PLUXY</name>
<dbReference type="EMBL" id="CAJHNJ030000006">
    <property type="protein sequence ID" value="CAG9100828.1"/>
    <property type="molecule type" value="Genomic_DNA"/>
</dbReference>
<dbReference type="InterPro" id="IPR051333">
    <property type="entry name" value="CLIP_Serine_Protease"/>
</dbReference>
<keyword evidence="2" id="KW-0378">Hydrolase</keyword>
<dbReference type="AlphaFoldDB" id="A0A8S4DKN7"/>
<dbReference type="PROSITE" id="PS00135">
    <property type="entry name" value="TRYPSIN_SER"/>
    <property type="match status" value="1"/>
</dbReference>
<dbReference type="InterPro" id="IPR018114">
    <property type="entry name" value="TRYPSIN_HIS"/>
</dbReference>
<dbReference type="SUPFAM" id="SSF50494">
    <property type="entry name" value="Trypsin-like serine proteases"/>
    <property type="match status" value="1"/>
</dbReference>
<dbReference type="InterPro" id="IPR043504">
    <property type="entry name" value="Peptidase_S1_PA_chymotrypsin"/>
</dbReference>
<accession>A0A8S4DKN7</accession>
<keyword evidence="6" id="KW-1185">Reference proteome</keyword>
<dbReference type="PANTHER" id="PTHR24260">
    <property type="match status" value="1"/>
</dbReference>
<feature type="domain" description="Peptidase S1" evidence="4">
    <location>
        <begin position="59"/>
        <end position="292"/>
    </location>
</feature>
<dbReference type="Proteomes" id="UP000653454">
    <property type="component" value="Unassembled WGS sequence"/>
</dbReference>
<feature type="signal peptide" evidence="3">
    <location>
        <begin position="1"/>
        <end position="16"/>
    </location>
</feature>
<protein>
    <submittedName>
        <fullName evidence="5">(diamondback moth) hypothetical protein</fullName>
    </submittedName>
</protein>
<evidence type="ECO:0000256" key="2">
    <source>
        <dbReference type="RuleBase" id="RU363034"/>
    </source>
</evidence>
<dbReference type="InterPro" id="IPR001314">
    <property type="entry name" value="Peptidase_S1A"/>
</dbReference>
<keyword evidence="2" id="KW-0645">Protease</keyword>
<dbReference type="SMART" id="SM00020">
    <property type="entry name" value="Tryp_SPc"/>
    <property type="match status" value="1"/>
</dbReference>
<evidence type="ECO:0000313" key="5">
    <source>
        <dbReference type="EMBL" id="CAG9100828.1"/>
    </source>
</evidence>
<dbReference type="InterPro" id="IPR001254">
    <property type="entry name" value="Trypsin_dom"/>
</dbReference>